<keyword evidence="9 15" id="KW-1015">Disulfide bond</keyword>
<feature type="active site" description="Nucleophile" evidence="13">
    <location>
        <position position="270"/>
    </location>
</feature>
<reference evidence="18 19" key="1">
    <citation type="submission" date="2018-10" db="EMBL/GenBank/DDBJ databases">
        <title>Fifty Aureobasidium pullulans genomes reveal a recombining polyextremotolerant generalist.</title>
        <authorList>
            <person name="Gostincar C."/>
            <person name="Turk M."/>
            <person name="Zajc J."/>
            <person name="Gunde-Cimerman N."/>
        </authorList>
    </citation>
    <scope>NUCLEOTIDE SEQUENCE [LARGE SCALE GENOMIC DNA]</scope>
    <source>
        <strain evidence="18 19">EXF-9785</strain>
    </source>
</reference>
<evidence type="ECO:0000256" key="10">
    <source>
        <dbReference type="ARBA" id="ARBA00023180"/>
    </source>
</evidence>
<dbReference type="Gene3D" id="3.20.20.80">
    <property type="entry name" value="Glycosidases"/>
    <property type="match status" value="1"/>
</dbReference>
<evidence type="ECO:0000313" key="19">
    <source>
        <dbReference type="Proteomes" id="UP000308953"/>
    </source>
</evidence>
<feature type="disulfide bond" evidence="15">
    <location>
        <begin position="96"/>
        <end position="103"/>
    </location>
</feature>
<evidence type="ECO:0000256" key="1">
    <source>
        <dbReference type="ARBA" id="ARBA00000548"/>
    </source>
</evidence>
<feature type="binding site" evidence="16">
    <location>
        <position position="187"/>
    </location>
    <ligand>
        <name>substrate</name>
    </ligand>
</feature>
<evidence type="ECO:0000256" key="8">
    <source>
        <dbReference type="ARBA" id="ARBA00022837"/>
    </source>
</evidence>
<dbReference type="FunFam" id="3.20.20.80:FF:000120">
    <property type="entry name" value="Alpha-amylase A"/>
    <property type="match status" value="1"/>
</dbReference>
<keyword evidence="10" id="KW-0325">Glycoprotein</keyword>
<evidence type="ECO:0000256" key="16">
    <source>
        <dbReference type="PIRSR" id="PIRSR001024-5"/>
    </source>
</evidence>
<evidence type="ECO:0000256" key="3">
    <source>
        <dbReference type="ARBA" id="ARBA00008061"/>
    </source>
</evidence>
<dbReference type="SMART" id="SM00642">
    <property type="entry name" value="Aamy"/>
    <property type="match status" value="1"/>
</dbReference>
<dbReference type="PANTHER" id="PTHR10357">
    <property type="entry name" value="ALPHA-AMYLASE FAMILY MEMBER"/>
    <property type="match status" value="1"/>
</dbReference>
<evidence type="ECO:0000256" key="12">
    <source>
        <dbReference type="ARBA" id="ARBA00023295"/>
    </source>
</evidence>
<dbReference type="InterPro" id="IPR013780">
    <property type="entry name" value="Glyco_hydro_b"/>
</dbReference>
<gene>
    <name evidence="18" type="ORF">D6D10_05689</name>
</gene>
<dbReference type="SUPFAM" id="SSF51011">
    <property type="entry name" value="Glycosyl hydrolase domain"/>
    <property type="match status" value="1"/>
</dbReference>
<proteinExistence type="inferred from homology"/>
<dbReference type="SUPFAM" id="SSF51445">
    <property type="entry name" value="(Trans)glycosidases"/>
    <property type="match status" value="1"/>
</dbReference>
<dbReference type="PIRSF" id="PIRSF001024">
    <property type="entry name" value="Alph-amyl_fung"/>
    <property type="match status" value="1"/>
</dbReference>
<evidence type="ECO:0000313" key="18">
    <source>
        <dbReference type="EMBL" id="THX37707.1"/>
    </source>
</evidence>
<dbReference type="EC" id="3.2.1.1" evidence="4"/>
<feature type="binding site" evidence="16">
    <location>
        <position position="408"/>
    </location>
    <ligand>
        <name>substrate</name>
    </ligand>
</feature>
<comment type="cofactor">
    <cofactor evidence="2">
        <name>Ca(2+)</name>
        <dbReference type="ChEBI" id="CHEBI:29108"/>
    </cofactor>
</comment>
<evidence type="ECO:0000256" key="7">
    <source>
        <dbReference type="ARBA" id="ARBA00022801"/>
    </source>
</evidence>
<evidence type="ECO:0000256" key="5">
    <source>
        <dbReference type="ARBA" id="ARBA00022723"/>
    </source>
</evidence>
<feature type="disulfide bond" evidence="15">
    <location>
        <begin position="215"/>
        <end position="228"/>
    </location>
</feature>
<dbReference type="AlphaFoldDB" id="A0A4S9EV33"/>
<dbReference type="Proteomes" id="UP000308953">
    <property type="component" value="Unassembled WGS sequence"/>
</dbReference>
<feature type="site" description="Transition state stabilizer" evidence="14">
    <location>
        <position position="361"/>
    </location>
</feature>
<keyword evidence="12" id="KW-0326">Glycosidase</keyword>
<protein>
    <recommendedName>
        <fullName evidence="4">alpha-amylase</fullName>
        <ecNumber evidence="4">3.2.1.1</ecNumber>
    </recommendedName>
</protein>
<comment type="caution">
    <text evidence="18">The sequence shown here is derived from an EMBL/GenBank/DDBJ whole genome shotgun (WGS) entry which is preliminary data.</text>
</comment>
<evidence type="ECO:0000256" key="6">
    <source>
        <dbReference type="ARBA" id="ARBA00022729"/>
    </source>
</evidence>
<feature type="domain" description="Glycosyl hydrolase family 13 catalytic" evidence="17">
    <location>
        <begin position="79"/>
        <end position="433"/>
    </location>
</feature>
<dbReference type="Pfam" id="PF00128">
    <property type="entry name" value="Alpha-amylase"/>
    <property type="match status" value="1"/>
</dbReference>
<dbReference type="GO" id="GO:0005509">
    <property type="term" value="F:calcium ion binding"/>
    <property type="evidence" value="ECO:0007669"/>
    <property type="project" value="InterPro"/>
</dbReference>
<feature type="binding site" evidence="16">
    <location>
        <position position="361"/>
    </location>
    <ligand>
        <name>substrate</name>
    </ligand>
</feature>
<feature type="binding site" evidence="16">
    <location>
        <position position="268"/>
    </location>
    <ligand>
        <name>substrate</name>
    </ligand>
</feature>
<keyword evidence="8" id="KW-0106">Calcium</keyword>
<keyword evidence="7" id="KW-0378">Hydrolase</keyword>
<keyword evidence="11" id="KW-0119">Carbohydrate metabolism</keyword>
<evidence type="ECO:0000256" key="14">
    <source>
        <dbReference type="PIRSR" id="PIRSR001024-2"/>
    </source>
</evidence>
<evidence type="ECO:0000256" key="9">
    <source>
        <dbReference type="ARBA" id="ARBA00023157"/>
    </source>
</evidence>
<keyword evidence="5" id="KW-0479">Metal-binding</keyword>
<keyword evidence="6" id="KW-0732">Signal</keyword>
<dbReference type="Gene3D" id="2.60.40.1180">
    <property type="entry name" value="Golgi alpha-mannosidase II"/>
    <property type="match status" value="1"/>
</dbReference>
<feature type="disulfide bond" evidence="15">
    <location>
        <begin position="304"/>
        <end position="347"/>
    </location>
</feature>
<dbReference type="CDD" id="cd11319">
    <property type="entry name" value="AmyAc_euk_AmyA"/>
    <property type="match status" value="1"/>
</dbReference>
<evidence type="ECO:0000256" key="11">
    <source>
        <dbReference type="ARBA" id="ARBA00023277"/>
    </source>
</evidence>
<dbReference type="InterPro" id="IPR015340">
    <property type="entry name" value="A_amylase_C_dom"/>
</dbReference>
<dbReference type="GO" id="GO:0004556">
    <property type="term" value="F:alpha-amylase activity"/>
    <property type="evidence" value="ECO:0007669"/>
    <property type="project" value="UniProtKB-EC"/>
</dbReference>
<dbReference type="PANTHER" id="PTHR10357:SF215">
    <property type="entry name" value="ALPHA-AMYLASE 1"/>
    <property type="match status" value="1"/>
</dbReference>
<evidence type="ECO:0000256" key="2">
    <source>
        <dbReference type="ARBA" id="ARBA00001913"/>
    </source>
</evidence>
<dbReference type="EMBL" id="QZAV01000123">
    <property type="protein sequence ID" value="THX37707.1"/>
    <property type="molecule type" value="Genomic_DNA"/>
</dbReference>
<dbReference type="Pfam" id="PF09260">
    <property type="entry name" value="A_amylase_dom_C"/>
    <property type="match status" value="1"/>
</dbReference>
<evidence type="ECO:0000256" key="15">
    <source>
        <dbReference type="PIRSR" id="PIRSR001024-4"/>
    </source>
</evidence>
<dbReference type="GO" id="GO:0016052">
    <property type="term" value="P:carbohydrate catabolic process"/>
    <property type="evidence" value="ECO:0007669"/>
    <property type="project" value="InterPro"/>
</dbReference>
<evidence type="ECO:0000256" key="4">
    <source>
        <dbReference type="ARBA" id="ARBA00012595"/>
    </source>
</evidence>
<feature type="active site" description="Proton donor" evidence="13">
    <location>
        <position position="294"/>
    </location>
</feature>
<sequence>MNPANKEHVRDVTSATSNKPFTNIDFISALYFVHPKECNFASSIADTIMKLATFLTLFSLSSSALAASASDWRSKSIYQVLTDRFARTDGSTTAKCNPVGKYCGGTYQGIIKQLDYIQNMGFTAIWISPITFQIQTWTPYGEPWHGYWQQDLYKLNSAFGTADDLRALASALHNRGMYLMVDIVVNHNGWNGNASSVDYSVFKPFDNVKYYHSYCNVDYSNDTSIRDCWLGDSNVELVDLRTEDTSVAQEYQIWIEQLVSNYSIDGLRIDTVKHVDTDFWSGFGDAAGVFITGEITNGDPYGLCPYQNYMDSVLNYAMYYAATAAFSSTSGSMSGFVKQLNGMKSQCKDTTVLGSFSENHDQPRFASLTSDMSLAKNIIASTIMGDGIPIIYEGQEQHFSGAQDPYNREAVWLSGYNTDAPLYTFTASANQIRNHALYVDGDWLTYQNWVVYSDSANVAMRKGYDGYQTVTVLTNKGASSSNYTLSVTNTGYVNGTEVVDVLSCEALTAGQSGTLTVPMSQGLPKIYYPVEVLDCSGICGY</sequence>
<feature type="disulfide bond" evidence="15">
    <location>
        <begin position="504"/>
        <end position="539"/>
    </location>
</feature>
<dbReference type="InterPro" id="IPR017853">
    <property type="entry name" value="GH"/>
</dbReference>
<evidence type="ECO:0000256" key="13">
    <source>
        <dbReference type="PIRSR" id="PIRSR001024-1"/>
    </source>
</evidence>
<dbReference type="InterPro" id="IPR006047">
    <property type="entry name" value="GH13_cat_dom"/>
</dbReference>
<dbReference type="InterPro" id="IPR013777">
    <property type="entry name" value="A-amylase-like"/>
</dbReference>
<name>A0A4S9EV33_AURPU</name>
<comment type="catalytic activity">
    <reaction evidence="1">
        <text>Endohydrolysis of (1-&gt;4)-alpha-D-glucosidic linkages in polysaccharides containing three or more (1-&gt;4)-alpha-linked D-glucose units.</text>
        <dbReference type="EC" id="3.2.1.1"/>
    </reaction>
</comment>
<feature type="binding site" evidence="16">
    <location>
        <position position="298"/>
    </location>
    <ligand>
        <name>substrate</name>
    </ligand>
</feature>
<feature type="binding site" evidence="16">
    <location>
        <position position="148"/>
    </location>
    <ligand>
        <name>substrate</name>
    </ligand>
</feature>
<evidence type="ECO:0000259" key="17">
    <source>
        <dbReference type="SMART" id="SM00642"/>
    </source>
</evidence>
<accession>A0A4S9EV33</accession>
<organism evidence="18 19">
    <name type="scientific">Aureobasidium pullulans</name>
    <name type="common">Black yeast</name>
    <name type="synonym">Pullularia pullulans</name>
    <dbReference type="NCBI Taxonomy" id="5580"/>
    <lineage>
        <taxon>Eukaryota</taxon>
        <taxon>Fungi</taxon>
        <taxon>Dikarya</taxon>
        <taxon>Ascomycota</taxon>
        <taxon>Pezizomycotina</taxon>
        <taxon>Dothideomycetes</taxon>
        <taxon>Dothideomycetidae</taxon>
        <taxon>Dothideales</taxon>
        <taxon>Saccotheciaceae</taxon>
        <taxon>Aureobasidium</taxon>
    </lineage>
</organism>
<comment type="similarity">
    <text evidence="3">Belongs to the glycosyl hydrolase 13 family.</text>
</comment>